<dbReference type="InterPro" id="IPR006162">
    <property type="entry name" value="Ppantetheine_attach_site"/>
</dbReference>
<organism evidence="5 6">
    <name type="scientific">Streptomyces rugosispiralis</name>
    <dbReference type="NCBI Taxonomy" id="2967341"/>
    <lineage>
        <taxon>Bacteria</taxon>
        <taxon>Bacillati</taxon>
        <taxon>Actinomycetota</taxon>
        <taxon>Actinomycetes</taxon>
        <taxon>Kitasatosporales</taxon>
        <taxon>Streptomycetaceae</taxon>
        <taxon>Streptomyces</taxon>
    </lineage>
</organism>
<dbReference type="PROSITE" id="PS00455">
    <property type="entry name" value="AMP_BINDING"/>
    <property type="match status" value="1"/>
</dbReference>
<dbReference type="PANTHER" id="PTHR45527:SF1">
    <property type="entry name" value="FATTY ACID SYNTHASE"/>
    <property type="match status" value="1"/>
</dbReference>
<dbReference type="Pfam" id="PF00550">
    <property type="entry name" value="PP-binding"/>
    <property type="match status" value="1"/>
</dbReference>
<feature type="domain" description="Carrier" evidence="4">
    <location>
        <begin position="976"/>
        <end position="1050"/>
    </location>
</feature>
<sequence length="1051" mass="114237">MTDGTRTHGPLSPVQEQMWFLNQLEPGSPEHTTAFAWRLRGPLSRVALTRALEWLAQRHDALRTTFATVEGRPRQTVGPPAPVEPEYADLAELPAAERRPRAEALVRRTARRPVDLVAGPVLRVLLARLDATEHLLTLLTPALVADRACHGVLTRELGELYAAALEQRPVRLPDVPPRPLEYAARQRERLTDAELARQLEYWLDRLADLPDLRLPVDRPRLARPPGPTARHETVLPAEVVHGLTGLAREFGGTLFSGLFAACQVLFARYSGQRDLAVGTIAEGRERPGPRPAVGSFANPVVLRGTVRPHASFAQRLAESRDTVQEAFAHQDVPFDRLVDALDRRRQDGRNPLVRTAVLLRRDAARPARAGALSLHPCPPTDVPLGAELAVEFTETAPGELTCSLAYDTTLFERGTVERLARNLVVLLREALADPGRPVAELPVLDEAERRTLLEEWGVNRSPYPDRTCLHELVGEHARARPRAVAVVHGDAAMTYGELEAHANQLAHLLTGRGVAPGSFVAVCLPRGPELFAALLGVLRAGCAYLLLEPEHPADRLEFMIRDSGAVLCLTERPLLSRLPADAVPTVCLDERRAAVAARPTEPPAVEVTSDAGAYVIYTSGSTGRPKGTVVTHRAFVRLLRGADYLTLGPDDVSGQGADVTFDAAAFEIWAPLTAGARLVVIDKQTLLDPPALTGLLKARGFTTLFLTTALFNQVVAEDPSAFGGLRNMLFGGEAVNSLRVSQVLAADPPRRLVHLYGPSETTTFATWHLVREADEHRPVPIGRPVANTTVHVLDELLNPVPVGVTGELFVAGPGVARGYIDRPELTAERFLDNPYGTLPDDRMYRTGDLVRWSAEGTLEYVGRADHQVKIRGYRIEPSEIERVLQQHPDIDAALVVARAAEGDHKRLVGYVRPVAGRDPDPGALREFAAVRLPDFMVPAALVTLPEFPLTSSGKVDRAALPEPELTGRSAGPGRVEPRTDAERALAAIWAEVLGVDRVGVTDNFYELGGDSILGVKVVARARKAGLAISAKDVFRRQTVAELASVAVPSDT</sequence>
<evidence type="ECO:0000256" key="1">
    <source>
        <dbReference type="ARBA" id="ARBA00001957"/>
    </source>
</evidence>
<dbReference type="PROSITE" id="PS50075">
    <property type="entry name" value="CARRIER"/>
    <property type="match status" value="1"/>
</dbReference>
<dbReference type="InterPro" id="IPR020806">
    <property type="entry name" value="PKS_PP-bd"/>
</dbReference>
<gene>
    <name evidence="5" type="ORF">NP777_18855</name>
</gene>
<name>A0ABT1V166_9ACTN</name>
<dbReference type="PROSITE" id="PS00012">
    <property type="entry name" value="PHOSPHOPANTETHEINE"/>
    <property type="match status" value="1"/>
</dbReference>
<protein>
    <submittedName>
        <fullName evidence="5">Amino acid adenylation domain-containing protein</fullName>
    </submittedName>
</protein>
<dbReference type="CDD" id="cd12117">
    <property type="entry name" value="A_NRPS_Srf_like"/>
    <property type="match status" value="1"/>
</dbReference>
<dbReference type="InterPro" id="IPR001242">
    <property type="entry name" value="Condensation_dom"/>
</dbReference>
<dbReference type="Gene3D" id="3.30.559.10">
    <property type="entry name" value="Chloramphenicol acetyltransferase-like domain"/>
    <property type="match status" value="1"/>
</dbReference>
<dbReference type="Proteomes" id="UP001204746">
    <property type="component" value="Unassembled WGS sequence"/>
</dbReference>
<reference evidence="5 6" key="1">
    <citation type="submission" date="2022-07" db="EMBL/GenBank/DDBJ databases">
        <authorList>
            <person name="Phongsopitanun W."/>
            <person name="Tanasupawat S."/>
        </authorList>
    </citation>
    <scope>NUCLEOTIDE SEQUENCE [LARGE SCALE GENOMIC DNA]</scope>
    <source>
        <strain evidence="5 6">RCU-064</strain>
    </source>
</reference>
<dbReference type="InterPro" id="IPR020845">
    <property type="entry name" value="AMP-binding_CS"/>
</dbReference>
<dbReference type="InterPro" id="IPR010071">
    <property type="entry name" value="AA_adenyl_dom"/>
</dbReference>
<dbReference type="Gene3D" id="3.30.300.30">
    <property type="match status" value="1"/>
</dbReference>
<dbReference type="SUPFAM" id="SSF47336">
    <property type="entry name" value="ACP-like"/>
    <property type="match status" value="1"/>
</dbReference>
<dbReference type="SMART" id="SM00823">
    <property type="entry name" value="PKS_PP"/>
    <property type="match status" value="1"/>
</dbReference>
<dbReference type="InterPro" id="IPR000873">
    <property type="entry name" value="AMP-dep_synth/lig_dom"/>
</dbReference>
<dbReference type="Pfam" id="PF13193">
    <property type="entry name" value="AMP-binding_C"/>
    <property type="match status" value="1"/>
</dbReference>
<dbReference type="Gene3D" id="3.30.559.30">
    <property type="entry name" value="Nonribosomal peptide synthetase, condensation domain"/>
    <property type="match status" value="1"/>
</dbReference>
<evidence type="ECO:0000256" key="2">
    <source>
        <dbReference type="ARBA" id="ARBA00022450"/>
    </source>
</evidence>
<dbReference type="PANTHER" id="PTHR45527">
    <property type="entry name" value="NONRIBOSOMAL PEPTIDE SYNTHETASE"/>
    <property type="match status" value="1"/>
</dbReference>
<dbReference type="Pfam" id="PF00501">
    <property type="entry name" value="AMP-binding"/>
    <property type="match status" value="1"/>
</dbReference>
<dbReference type="Gene3D" id="2.30.38.10">
    <property type="entry name" value="Luciferase, Domain 3"/>
    <property type="match status" value="1"/>
</dbReference>
<dbReference type="InterPro" id="IPR025110">
    <property type="entry name" value="AMP-bd_C"/>
</dbReference>
<evidence type="ECO:0000259" key="4">
    <source>
        <dbReference type="PROSITE" id="PS50075"/>
    </source>
</evidence>
<dbReference type="SUPFAM" id="SSF52777">
    <property type="entry name" value="CoA-dependent acyltransferases"/>
    <property type="match status" value="2"/>
</dbReference>
<dbReference type="Gene3D" id="1.10.1200.10">
    <property type="entry name" value="ACP-like"/>
    <property type="match status" value="1"/>
</dbReference>
<evidence type="ECO:0000313" key="6">
    <source>
        <dbReference type="Proteomes" id="UP001204746"/>
    </source>
</evidence>
<dbReference type="RefSeq" id="WP_256651312.1">
    <property type="nucleotide sequence ID" value="NZ_JANIAA010000010.1"/>
</dbReference>
<proteinExistence type="predicted"/>
<accession>A0ABT1V166</accession>
<keyword evidence="3" id="KW-0597">Phosphoprotein</keyword>
<keyword evidence="6" id="KW-1185">Reference proteome</keyword>
<dbReference type="InterPro" id="IPR036736">
    <property type="entry name" value="ACP-like_sf"/>
</dbReference>
<comment type="caution">
    <text evidence="5">The sequence shown here is derived from an EMBL/GenBank/DDBJ whole genome shotgun (WGS) entry which is preliminary data.</text>
</comment>
<dbReference type="InterPro" id="IPR023213">
    <property type="entry name" value="CAT-like_dom_sf"/>
</dbReference>
<dbReference type="Pfam" id="PF00668">
    <property type="entry name" value="Condensation"/>
    <property type="match status" value="1"/>
</dbReference>
<evidence type="ECO:0000313" key="5">
    <source>
        <dbReference type="EMBL" id="MCQ8190291.1"/>
    </source>
</evidence>
<dbReference type="SUPFAM" id="SSF56801">
    <property type="entry name" value="Acetyl-CoA synthetase-like"/>
    <property type="match status" value="1"/>
</dbReference>
<dbReference type="InterPro" id="IPR009081">
    <property type="entry name" value="PP-bd_ACP"/>
</dbReference>
<dbReference type="InterPro" id="IPR045851">
    <property type="entry name" value="AMP-bd_C_sf"/>
</dbReference>
<evidence type="ECO:0000256" key="3">
    <source>
        <dbReference type="ARBA" id="ARBA00022553"/>
    </source>
</evidence>
<dbReference type="CDD" id="cd19531">
    <property type="entry name" value="LCL_NRPS-like"/>
    <property type="match status" value="1"/>
</dbReference>
<dbReference type="EMBL" id="JANIAA010000010">
    <property type="protein sequence ID" value="MCQ8190291.1"/>
    <property type="molecule type" value="Genomic_DNA"/>
</dbReference>
<dbReference type="Gene3D" id="3.40.50.980">
    <property type="match status" value="2"/>
</dbReference>
<dbReference type="NCBIfam" id="TIGR01733">
    <property type="entry name" value="AA-adenyl-dom"/>
    <property type="match status" value="1"/>
</dbReference>
<keyword evidence="2" id="KW-0596">Phosphopantetheine</keyword>
<comment type="cofactor">
    <cofactor evidence="1">
        <name>pantetheine 4'-phosphate</name>
        <dbReference type="ChEBI" id="CHEBI:47942"/>
    </cofactor>
</comment>